<dbReference type="RefSeq" id="WP_019151556.1">
    <property type="nucleotide sequence ID" value="NZ_JBBMFL010000002.1"/>
</dbReference>
<protein>
    <recommendedName>
        <fullName evidence="3">Lipoprotein</fullName>
    </recommendedName>
</protein>
<comment type="caution">
    <text evidence="1">The sequence shown here is derived from an EMBL/GenBank/DDBJ whole genome shotgun (WGS) entry which is preliminary data.</text>
</comment>
<dbReference type="GeneID" id="78180141"/>
<evidence type="ECO:0008006" key="3">
    <source>
        <dbReference type="Google" id="ProtNLM"/>
    </source>
</evidence>
<evidence type="ECO:0000313" key="1">
    <source>
        <dbReference type="EMBL" id="MEQ2543697.1"/>
    </source>
</evidence>
<name>A0ABV1GTH8_9BACT</name>
<dbReference type="EMBL" id="JBBMFL010000002">
    <property type="protein sequence ID" value="MEQ2543697.1"/>
    <property type="molecule type" value="Genomic_DNA"/>
</dbReference>
<dbReference type="PROSITE" id="PS51257">
    <property type="entry name" value="PROKAR_LIPOPROTEIN"/>
    <property type="match status" value="1"/>
</dbReference>
<gene>
    <name evidence="1" type="ORF">WMO46_01875</name>
</gene>
<dbReference type="Proteomes" id="UP001460202">
    <property type="component" value="Unassembled WGS sequence"/>
</dbReference>
<sequence length="138" mass="15710">MKRILLFLAVVLFQSCDYAIFYEYKVTNDTDQVLDMVLSGNSPDDRRAIHIQPHSSMRVYIDCASHGGKFDIPGDLIREDSLLPSCRVYEFSAAGRPIPEHFRQRRYWNFEASIRLGVYTLTVVPAMMDGAGAEDTDL</sequence>
<proteinExistence type="predicted"/>
<organism evidence="1 2">
    <name type="scientific">Alistipes intestinihominis</name>
    <dbReference type="NCBI Taxonomy" id="3133172"/>
    <lineage>
        <taxon>Bacteria</taxon>
        <taxon>Pseudomonadati</taxon>
        <taxon>Bacteroidota</taxon>
        <taxon>Bacteroidia</taxon>
        <taxon>Bacteroidales</taxon>
        <taxon>Rikenellaceae</taxon>
        <taxon>Alistipes</taxon>
    </lineage>
</organism>
<keyword evidence="2" id="KW-1185">Reference proteome</keyword>
<accession>A0ABV1GTH8</accession>
<reference evidence="1 2" key="1">
    <citation type="submission" date="2024-03" db="EMBL/GenBank/DDBJ databases">
        <title>Human intestinal bacterial collection.</title>
        <authorList>
            <person name="Pauvert C."/>
            <person name="Hitch T.C.A."/>
            <person name="Clavel T."/>
        </authorList>
    </citation>
    <scope>NUCLEOTIDE SEQUENCE [LARGE SCALE GENOMIC DNA]</scope>
    <source>
        <strain evidence="1 2">CLA-KB-H122</strain>
    </source>
</reference>
<evidence type="ECO:0000313" key="2">
    <source>
        <dbReference type="Proteomes" id="UP001460202"/>
    </source>
</evidence>